<dbReference type="Gene3D" id="1.10.150.240">
    <property type="entry name" value="Putative phosphatase, domain 2"/>
    <property type="match status" value="1"/>
</dbReference>
<gene>
    <name evidence="1" type="ORF">SAMN02745168_2199</name>
</gene>
<dbReference type="PANTHER" id="PTHR43434">
    <property type="entry name" value="PHOSPHOGLYCOLATE PHOSPHATASE"/>
    <property type="match status" value="1"/>
</dbReference>
<dbReference type="Proteomes" id="UP000192790">
    <property type="component" value="Unassembled WGS sequence"/>
</dbReference>
<evidence type="ECO:0000313" key="1">
    <source>
        <dbReference type="EMBL" id="SMC72320.1"/>
    </source>
</evidence>
<dbReference type="EMBL" id="FWXW01000005">
    <property type="protein sequence ID" value="SMC72320.1"/>
    <property type="molecule type" value="Genomic_DNA"/>
</dbReference>
<dbReference type="GO" id="GO:0005829">
    <property type="term" value="C:cytosol"/>
    <property type="evidence" value="ECO:0007669"/>
    <property type="project" value="TreeGrafter"/>
</dbReference>
<evidence type="ECO:0000313" key="2">
    <source>
        <dbReference type="Proteomes" id="UP000192790"/>
    </source>
</evidence>
<dbReference type="STRING" id="1122930.SAMN02745168_2199"/>
<reference evidence="1 2" key="1">
    <citation type="submission" date="2017-04" db="EMBL/GenBank/DDBJ databases">
        <authorList>
            <person name="Afonso C.L."/>
            <person name="Miller P.J."/>
            <person name="Scott M.A."/>
            <person name="Spackman E."/>
            <person name="Goraichik I."/>
            <person name="Dimitrov K.M."/>
            <person name="Suarez D.L."/>
            <person name="Swayne D.E."/>
        </authorList>
    </citation>
    <scope>NUCLEOTIDE SEQUENCE [LARGE SCALE GENOMIC DNA]</scope>
    <source>
        <strain evidence="1 2">DSM 12816</strain>
    </source>
</reference>
<dbReference type="InterPro" id="IPR023214">
    <property type="entry name" value="HAD_sf"/>
</dbReference>
<dbReference type="NCBIfam" id="TIGR01549">
    <property type="entry name" value="HAD-SF-IA-v1"/>
    <property type="match status" value="1"/>
</dbReference>
<dbReference type="SFLD" id="SFLDG01135">
    <property type="entry name" value="C1.5.6:_HAD__Beta-PGM__Phospha"/>
    <property type="match status" value="1"/>
</dbReference>
<keyword evidence="2" id="KW-1185">Reference proteome</keyword>
<dbReference type="SFLD" id="SFLDG01129">
    <property type="entry name" value="C1.5:_HAD__Beta-PGM__Phosphata"/>
    <property type="match status" value="1"/>
</dbReference>
<organism evidence="1 2">
    <name type="scientific">Papillibacter cinnamivorans DSM 12816</name>
    <dbReference type="NCBI Taxonomy" id="1122930"/>
    <lineage>
        <taxon>Bacteria</taxon>
        <taxon>Bacillati</taxon>
        <taxon>Bacillota</taxon>
        <taxon>Clostridia</taxon>
        <taxon>Eubacteriales</taxon>
        <taxon>Oscillospiraceae</taxon>
        <taxon>Papillibacter</taxon>
    </lineage>
</organism>
<dbReference type="GO" id="GO:0004713">
    <property type="term" value="F:protein tyrosine kinase activity"/>
    <property type="evidence" value="ECO:0007669"/>
    <property type="project" value="TreeGrafter"/>
</dbReference>
<name>A0A1W2BHS4_9FIRM</name>
<dbReference type="InterPro" id="IPR041492">
    <property type="entry name" value="HAD_2"/>
</dbReference>
<dbReference type="Pfam" id="PF13419">
    <property type="entry name" value="HAD_2"/>
    <property type="match status" value="1"/>
</dbReference>
<proteinExistence type="predicted"/>
<dbReference type="CDD" id="cd04302">
    <property type="entry name" value="HAD_5NT"/>
    <property type="match status" value="1"/>
</dbReference>
<sequence>MSYDYVLFDLDGTLTDPGIGITNSVIYALKKYNIEVNDRSELYKFIGPPLRDSFEKYYGFSKEKAKMAVEYYREYYKDKGLFENSVYAGVDDLLKELKDNGKTMIVATSKPEVFAKQILKHFDLAKYFAFIAGSHLDGTRVNKDEVIKYALERCNIIDVTKAIMIGDRAHDIWGAKKIGISSIGVLFGYGNRLELENAGADIIVDAVADVGRVLLA</sequence>
<dbReference type="InterPro" id="IPR036412">
    <property type="entry name" value="HAD-like_sf"/>
</dbReference>
<dbReference type="PANTHER" id="PTHR43434:SF20">
    <property type="entry name" value="5'-NUCLEOTIDASE"/>
    <property type="match status" value="1"/>
</dbReference>
<dbReference type="AlphaFoldDB" id="A0A1W2BHS4"/>
<protein>
    <submittedName>
        <fullName evidence="1">Phosphoglycolate phosphatase</fullName>
    </submittedName>
</protein>
<dbReference type="SFLD" id="SFLDS00003">
    <property type="entry name" value="Haloacid_Dehalogenase"/>
    <property type="match status" value="1"/>
</dbReference>
<dbReference type="InterPro" id="IPR050155">
    <property type="entry name" value="HAD-like_hydrolase_sf"/>
</dbReference>
<dbReference type="InterPro" id="IPR023198">
    <property type="entry name" value="PGP-like_dom2"/>
</dbReference>
<dbReference type="Gene3D" id="3.40.50.1000">
    <property type="entry name" value="HAD superfamily/HAD-like"/>
    <property type="match status" value="1"/>
</dbReference>
<dbReference type="SUPFAM" id="SSF56784">
    <property type="entry name" value="HAD-like"/>
    <property type="match status" value="1"/>
</dbReference>
<dbReference type="FunFam" id="3.40.50.1000:FF:000022">
    <property type="entry name" value="Phosphoglycolate phosphatase"/>
    <property type="match status" value="1"/>
</dbReference>
<dbReference type="InterPro" id="IPR006439">
    <property type="entry name" value="HAD-SF_hydro_IA"/>
</dbReference>
<accession>A0A1W2BHS4</accession>